<dbReference type="SUPFAM" id="SSF57701">
    <property type="entry name" value="Zn2/Cys6 DNA-binding domain"/>
    <property type="match status" value="1"/>
</dbReference>
<dbReference type="InterPro" id="IPR050987">
    <property type="entry name" value="AtrR-like"/>
</dbReference>
<gene>
    <name evidence="7" type="ORF">RDB_LOCUS14429</name>
</gene>
<keyword evidence="2" id="KW-0479">Metal-binding</keyword>
<evidence type="ECO:0000313" key="7">
    <source>
        <dbReference type="EMBL" id="CAE6355079.1"/>
    </source>
</evidence>
<accession>A0A8H2ZYX0</accession>
<sequence length="759" mass="86096">MKLAISCDKCLEDKVQCRFKPTQNDRCKGCTALGIECNWTHVAKPELLPDASYIKYLETRAKEIETYLKQAHPDIKTKKDINRLLESEQAATVTHDIDPPASRPDQISSGVDLAESPTLSQFIRQSRLAEFGSKAIVDDENAVWEAASTNLHEPRYYGHSSTCILSRDAIVLRHDCHNGRVSSSLSSGTYLRPEFWNSSAIETRLLQQNVHGIWEAEQMMHELPSDDLMPILLDAYFSNTFFPVIHRKLFEKQLRDEGHKREKSFLRLVLLVCANGARWCDDPRVLDERWPVSRSAGHRWSRQFELWHRNLLITNELSLWDAQTLVLVAMYFCGSSATYGAWVTIGAAIRMMQDIGSHRRRLKQTLESELHKRCFWSMIMLDRLHSFHFGRNGALPDSDFDVDDVLEIDDELWSLEPGALPPVQPPHITPKLGVFNQSIALMRISGRCLQTVYALDQTKRLIEIDRPEGLSWMINDINSRLLNWAHGMPLDLQLPDQPLPNKELLFSGFINMWAYYYELIISINRPFVSKTSELSASCLEICREAAKAFAKLARVHCQLPESRAKFIPGLCYPAFSSAMVLAIDLITQGHSKGPTVGYPEFGLDLMEDKYTTKQKEQDMRACIRILEDGEEYFQLAGKLRDVIREFECSLRLQPSASHPSSPVSSSYIPLGSILMEKNPGLRHPNLADEIAPPTHDTVLQPLDELDVPFEVLSGYELADPFFLVPGIASGFPQQLSSLGDLLPVPDVSEESAVFWNNNE</sequence>
<dbReference type="AlphaFoldDB" id="A0A8H2ZYX0"/>
<proteinExistence type="predicted"/>
<dbReference type="InterPro" id="IPR007219">
    <property type="entry name" value="XnlR_reg_dom"/>
</dbReference>
<evidence type="ECO:0000259" key="6">
    <source>
        <dbReference type="SMART" id="SM00906"/>
    </source>
</evidence>
<dbReference type="PANTHER" id="PTHR46910">
    <property type="entry name" value="TRANSCRIPTION FACTOR PDR1"/>
    <property type="match status" value="1"/>
</dbReference>
<feature type="domain" description="Xylanolytic transcriptional activator regulatory" evidence="6">
    <location>
        <begin position="341"/>
        <end position="411"/>
    </location>
</feature>
<dbReference type="SMART" id="SM00906">
    <property type="entry name" value="Fungal_trans"/>
    <property type="match status" value="1"/>
</dbReference>
<keyword evidence="3" id="KW-0238">DNA-binding</keyword>
<name>A0A8H2ZYX0_9AGAM</name>
<reference evidence="7" key="1">
    <citation type="submission" date="2021-01" db="EMBL/GenBank/DDBJ databases">
        <authorList>
            <person name="Kaushik A."/>
        </authorList>
    </citation>
    <scope>NUCLEOTIDE SEQUENCE</scope>
    <source>
        <strain evidence="7">AG1-1C</strain>
    </source>
</reference>
<dbReference type="InterPro" id="IPR036864">
    <property type="entry name" value="Zn2-C6_fun-type_DNA-bd_sf"/>
</dbReference>
<dbReference type="GO" id="GO:0006351">
    <property type="term" value="P:DNA-templated transcription"/>
    <property type="evidence" value="ECO:0007669"/>
    <property type="project" value="InterPro"/>
</dbReference>
<dbReference type="GO" id="GO:0003677">
    <property type="term" value="F:DNA binding"/>
    <property type="evidence" value="ECO:0007669"/>
    <property type="project" value="UniProtKB-KW"/>
</dbReference>
<dbReference type="GO" id="GO:0000981">
    <property type="term" value="F:DNA-binding transcription factor activity, RNA polymerase II-specific"/>
    <property type="evidence" value="ECO:0007669"/>
    <property type="project" value="InterPro"/>
</dbReference>
<dbReference type="Proteomes" id="UP000663846">
    <property type="component" value="Unassembled WGS sequence"/>
</dbReference>
<evidence type="ECO:0000313" key="8">
    <source>
        <dbReference type="Proteomes" id="UP000663846"/>
    </source>
</evidence>
<evidence type="ECO:0000256" key="5">
    <source>
        <dbReference type="SAM" id="MobiDB-lite"/>
    </source>
</evidence>
<dbReference type="Gene3D" id="4.10.240.10">
    <property type="entry name" value="Zn(2)-C6 fungal-type DNA-binding domain"/>
    <property type="match status" value="1"/>
</dbReference>
<feature type="region of interest" description="Disordered" evidence="5">
    <location>
        <begin position="92"/>
        <end position="113"/>
    </location>
</feature>
<dbReference type="GO" id="GO:0005634">
    <property type="term" value="C:nucleus"/>
    <property type="evidence" value="ECO:0007669"/>
    <property type="project" value="UniProtKB-SubCell"/>
</dbReference>
<dbReference type="CDD" id="cd12148">
    <property type="entry name" value="fungal_TF_MHR"/>
    <property type="match status" value="1"/>
</dbReference>
<protein>
    <recommendedName>
        <fullName evidence="6">Xylanolytic transcriptional activator regulatory domain-containing protein</fullName>
    </recommendedName>
</protein>
<organism evidence="7 8">
    <name type="scientific">Rhizoctonia solani</name>
    <dbReference type="NCBI Taxonomy" id="456999"/>
    <lineage>
        <taxon>Eukaryota</taxon>
        <taxon>Fungi</taxon>
        <taxon>Dikarya</taxon>
        <taxon>Basidiomycota</taxon>
        <taxon>Agaricomycotina</taxon>
        <taxon>Agaricomycetes</taxon>
        <taxon>Cantharellales</taxon>
        <taxon>Ceratobasidiaceae</taxon>
        <taxon>Rhizoctonia</taxon>
    </lineage>
</organism>
<keyword evidence="4" id="KW-0539">Nucleus</keyword>
<dbReference type="EMBL" id="CAJMWS010000072">
    <property type="protein sequence ID" value="CAE6355079.1"/>
    <property type="molecule type" value="Genomic_DNA"/>
</dbReference>
<evidence type="ECO:0000256" key="1">
    <source>
        <dbReference type="ARBA" id="ARBA00004123"/>
    </source>
</evidence>
<evidence type="ECO:0000256" key="3">
    <source>
        <dbReference type="ARBA" id="ARBA00023125"/>
    </source>
</evidence>
<evidence type="ECO:0000256" key="2">
    <source>
        <dbReference type="ARBA" id="ARBA00022723"/>
    </source>
</evidence>
<dbReference type="Pfam" id="PF04082">
    <property type="entry name" value="Fungal_trans"/>
    <property type="match status" value="1"/>
</dbReference>
<comment type="subcellular location">
    <subcellularLocation>
        <location evidence="1">Nucleus</location>
    </subcellularLocation>
</comment>
<dbReference type="GO" id="GO:0008270">
    <property type="term" value="F:zinc ion binding"/>
    <property type="evidence" value="ECO:0007669"/>
    <property type="project" value="InterPro"/>
</dbReference>
<comment type="caution">
    <text evidence="7">The sequence shown here is derived from an EMBL/GenBank/DDBJ whole genome shotgun (WGS) entry which is preliminary data.</text>
</comment>
<dbReference type="PANTHER" id="PTHR46910:SF3">
    <property type="entry name" value="HALOTOLERANCE PROTEIN 9-RELATED"/>
    <property type="match status" value="1"/>
</dbReference>
<evidence type="ECO:0000256" key="4">
    <source>
        <dbReference type="ARBA" id="ARBA00023242"/>
    </source>
</evidence>